<dbReference type="GO" id="GO:0005886">
    <property type="term" value="C:plasma membrane"/>
    <property type="evidence" value="ECO:0007669"/>
    <property type="project" value="TreeGrafter"/>
</dbReference>
<evidence type="ECO:0000256" key="2">
    <source>
        <dbReference type="ARBA" id="ARBA00022692"/>
    </source>
</evidence>
<sequence length="595" mass="65739">MATAAVDSNAVRPEHDGSKQFDIEKSVNPASHGQGAETDSDHGIKPEEEKFQPGVQRVRAITEIWSKPQLITMFVFLYLIEFVAFLFNSIDYTLNPWVTSFFDRHGLLNVGSVMASALAGCIPLVTAKFIDVVGRVEGFFIMLLIVLVGMAIKAGCQNMETYIAGHVLYWAGHIGVLYVTDIMAADITSLKNRMIIFTINGTPRIAATFAGPAIGEIFIKNNNWRWAYGAFIFVFIACSLPATGIMMFMYRKAKKAGVIEQHNSGRNFMQSISYHFIQFDIIGIILIMAAFCCFLLPFTLVYYAPNGWKTPYIIAMIVLGILLLPVFIVWEAKFTPVPFLPWKYLSERTIIGSCLLYGVMFASIFIWNAYFQSYLLVVHRQTPAHAGYILNSFSLASSFFSPFVAWFISWSGNFKWTAYSGVPVVLLGTALLIPFRTPSTSPGVLALTQVLVGLGTGIFATCAQLAIMAPVTHQEIAAVNAVWGLFGSFGSSIGFAIAGAMWNNMIPAQLYERLPEASKMNSTIIFGDIATQISFLDGTPERDAVVGAYAHVMRLMVIAGVALVPLCFGSIFIWKNINVKKLEEEKGKQTRGRVF</sequence>
<organism evidence="7 8">
    <name type="scientific">Ophiobolus disseminans</name>
    <dbReference type="NCBI Taxonomy" id="1469910"/>
    <lineage>
        <taxon>Eukaryota</taxon>
        <taxon>Fungi</taxon>
        <taxon>Dikarya</taxon>
        <taxon>Ascomycota</taxon>
        <taxon>Pezizomycotina</taxon>
        <taxon>Dothideomycetes</taxon>
        <taxon>Pleosporomycetidae</taxon>
        <taxon>Pleosporales</taxon>
        <taxon>Pleosporineae</taxon>
        <taxon>Phaeosphaeriaceae</taxon>
        <taxon>Ophiobolus</taxon>
    </lineage>
</organism>
<keyword evidence="8" id="KW-1185">Reference proteome</keyword>
<keyword evidence="2 6" id="KW-0812">Transmembrane</keyword>
<reference evidence="7" key="1">
    <citation type="journal article" date="2020" name="Stud. Mycol.">
        <title>101 Dothideomycetes genomes: a test case for predicting lifestyles and emergence of pathogens.</title>
        <authorList>
            <person name="Haridas S."/>
            <person name="Albert R."/>
            <person name="Binder M."/>
            <person name="Bloem J."/>
            <person name="Labutti K."/>
            <person name="Salamov A."/>
            <person name="Andreopoulos B."/>
            <person name="Baker S."/>
            <person name="Barry K."/>
            <person name="Bills G."/>
            <person name="Bluhm B."/>
            <person name="Cannon C."/>
            <person name="Castanera R."/>
            <person name="Culley D."/>
            <person name="Daum C."/>
            <person name="Ezra D."/>
            <person name="Gonzalez J."/>
            <person name="Henrissat B."/>
            <person name="Kuo A."/>
            <person name="Liang C."/>
            <person name="Lipzen A."/>
            <person name="Lutzoni F."/>
            <person name="Magnuson J."/>
            <person name="Mondo S."/>
            <person name="Nolan M."/>
            <person name="Ohm R."/>
            <person name="Pangilinan J."/>
            <person name="Park H.-J."/>
            <person name="Ramirez L."/>
            <person name="Alfaro M."/>
            <person name="Sun H."/>
            <person name="Tritt A."/>
            <person name="Yoshinaga Y."/>
            <person name="Zwiers L.-H."/>
            <person name="Turgeon B."/>
            <person name="Goodwin S."/>
            <person name="Spatafora J."/>
            <person name="Crous P."/>
            <person name="Grigoriev I."/>
        </authorList>
    </citation>
    <scope>NUCLEOTIDE SEQUENCE</scope>
    <source>
        <strain evidence="7">CBS 113818</strain>
    </source>
</reference>
<keyword evidence="3 6" id="KW-1133">Transmembrane helix</keyword>
<feature type="transmembrane region" description="Helical" evidence="6">
    <location>
        <begin position="552"/>
        <end position="574"/>
    </location>
</feature>
<protein>
    <submittedName>
        <fullName evidence="7">MFS general substrate transporter</fullName>
    </submittedName>
</protein>
<feature type="compositionally biased region" description="Basic and acidic residues" evidence="5">
    <location>
        <begin position="39"/>
        <end position="49"/>
    </location>
</feature>
<feature type="transmembrane region" description="Helical" evidence="6">
    <location>
        <begin position="481"/>
        <end position="502"/>
    </location>
</feature>
<feature type="transmembrane region" description="Helical" evidence="6">
    <location>
        <begin position="107"/>
        <end position="126"/>
    </location>
</feature>
<dbReference type="Gene3D" id="1.20.1250.20">
    <property type="entry name" value="MFS general substrate transporter like domains"/>
    <property type="match status" value="2"/>
</dbReference>
<dbReference type="PANTHER" id="PTHR23501">
    <property type="entry name" value="MAJOR FACILITATOR SUPERFAMILY"/>
    <property type="match status" value="1"/>
</dbReference>
<dbReference type="EMBL" id="MU006219">
    <property type="protein sequence ID" value="KAF2830395.1"/>
    <property type="molecule type" value="Genomic_DNA"/>
</dbReference>
<dbReference type="Proteomes" id="UP000799424">
    <property type="component" value="Unassembled WGS sequence"/>
</dbReference>
<evidence type="ECO:0000256" key="6">
    <source>
        <dbReference type="SAM" id="Phobius"/>
    </source>
</evidence>
<evidence type="ECO:0000256" key="4">
    <source>
        <dbReference type="ARBA" id="ARBA00023136"/>
    </source>
</evidence>
<comment type="subcellular location">
    <subcellularLocation>
        <location evidence="1">Membrane</location>
        <topology evidence="1">Multi-pass membrane protein</topology>
    </subcellularLocation>
</comment>
<dbReference type="SUPFAM" id="SSF103473">
    <property type="entry name" value="MFS general substrate transporter"/>
    <property type="match status" value="1"/>
</dbReference>
<feature type="transmembrane region" description="Helical" evidence="6">
    <location>
        <begin position="388"/>
        <end position="409"/>
    </location>
</feature>
<keyword evidence="4 6" id="KW-0472">Membrane</keyword>
<feature type="transmembrane region" description="Helical" evidence="6">
    <location>
        <begin position="226"/>
        <end position="250"/>
    </location>
</feature>
<evidence type="ECO:0000313" key="8">
    <source>
        <dbReference type="Proteomes" id="UP000799424"/>
    </source>
</evidence>
<feature type="transmembrane region" description="Helical" evidence="6">
    <location>
        <begin position="167"/>
        <end position="187"/>
    </location>
</feature>
<feature type="compositionally biased region" description="Basic and acidic residues" evidence="5">
    <location>
        <begin position="12"/>
        <end position="25"/>
    </location>
</feature>
<dbReference type="InterPro" id="IPR036259">
    <property type="entry name" value="MFS_trans_sf"/>
</dbReference>
<feature type="transmembrane region" description="Helical" evidence="6">
    <location>
        <begin position="350"/>
        <end position="368"/>
    </location>
</feature>
<feature type="transmembrane region" description="Helical" evidence="6">
    <location>
        <begin position="416"/>
        <end position="435"/>
    </location>
</feature>
<proteinExistence type="predicted"/>
<accession>A0A6A7ACT3</accession>
<feature type="transmembrane region" description="Helical" evidence="6">
    <location>
        <begin position="70"/>
        <end position="87"/>
    </location>
</feature>
<dbReference type="PANTHER" id="PTHR23501:SF107">
    <property type="entry name" value="TRANSPORTER, PUTATIVE (AFU_ORTHOLOGUE AFUA_7G04730)-RELATED"/>
    <property type="match status" value="1"/>
</dbReference>
<feature type="transmembrane region" description="Helical" evidence="6">
    <location>
        <begin position="310"/>
        <end position="330"/>
    </location>
</feature>
<evidence type="ECO:0000256" key="3">
    <source>
        <dbReference type="ARBA" id="ARBA00022989"/>
    </source>
</evidence>
<dbReference type="AlphaFoldDB" id="A0A6A7ACT3"/>
<gene>
    <name evidence="7" type="ORF">CC86DRAFT_378693</name>
</gene>
<feature type="region of interest" description="Disordered" evidence="5">
    <location>
        <begin position="1"/>
        <end position="49"/>
    </location>
</feature>
<evidence type="ECO:0000256" key="5">
    <source>
        <dbReference type="SAM" id="MobiDB-lite"/>
    </source>
</evidence>
<evidence type="ECO:0000256" key="1">
    <source>
        <dbReference type="ARBA" id="ARBA00004141"/>
    </source>
</evidence>
<dbReference type="GO" id="GO:0022857">
    <property type="term" value="F:transmembrane transporter activity"/>
    <property type="evidence" value="ECO:0007669"/>
    <property type="project" value="TreeGrafter"/>
</dbReference>
<feature type="transmembrane region" description="Helical" evidence="6">
    <location>
        <begin position="138"/>
        <end position="155"/>
    </location>
</feature>
<feature type="transmembrane region" description="Helical" evidence="6">
    <location>
        <begin position="447"/>
        <end position="469"/>
    </location>
</feature>
<evidence type="ECO:0000313" key="7">
    <source>
        <dbReference type="EMBL" id="KAF2830395.1"/>
    </source>
</evidence>
<feature type="transmembrane region" description="Helical" evidence="6">
    <location>
        <begin position="271"/>
        <end position="304"/>
    </location>
</feature>
<dbReference type="OrthoDB" id="4078873at2759"/>
<name>A0A6A7ACT3_9PLEO</name>